<accession>A0A7X0MFC8</accession>
<evidence type="ECO:0000313" key="2">
    <source>
        <dbReference type="Proteomes" id="UP000565576"/>
    </source>
</evidence>
<name>A0A7X0MFC8_9HYPH</name>
<protein>
    <submittedName>
        <fullName evidence="1">Uncharacterized protein</fullName>
    </submittedName>
</protein>
<sequence>MKSISEAFDSFAHALRVNTEHLIRAPELLKVDPQEAAGNLDQGLSSILNSFHSIYDAANDDPRISFSWNREPATATLLAIRNARHHNHAHRIRSLEGYFTRAGRAHLSKAYDLVTYGEGDSERSLFVQALSWSDISDLLDMPFDITRLSAAKVDAMRAYLGAGSIASHIAAQTSTAPVFFDVLPLIVNAAKAAIAVIEPYLEIYSLEGEGFKEHFEDVGVVDTSVLNFRICMFRP</sequence>
<dbReference type="Proteomes" id="UP000565576">
    <property type="component" value="Unassembled WGS sequence"/>
</dbReference>
<proteinExistence type="predicted"/>
<comment type="caution">
    <text evidence="1">The sequence shown here is derived from an EMBL/GenBank/DDBJ whole genome shotgun (WGS) entry which is preliminary data.</text>
</comment>
<evidence type="ECO:0000313" key="1">
    <source>
        <dbReference type="EMBL" id="MBB6488857.1"/>
    </source>
</evidence>
<reference evidence="1 2" key="1">
    <citation type="submission" date="2020-08" db="EMBL/GenBank/DDBJ databases">
        <title>Genomic Encyclopedia of Type Strains, Phase IV (KMG-V): Genome sequencing to study the core and pangenomes of soil and plant-associated prokaryotes.</title>
        <authorList>
            <person name="Whitman W."/>
        </authorList>
    </citation>
    <scope>NUCLEOTIDE SEQUENCE [LARGE SCALE GENOMIC DNA]</scope>
    <source>
        <strain evidence="1 2">SEMIA 4060</strain>
    </source>
</reference>
<dbReference type="RefSeq" id="WP_184710655.1">
    <property type="nucleotide sequence ID" value="NZ_JACHBG010000028.1"/>
</dbReference>
<gene>
    <name evidence="1" type="ORF">GGD46_006180</name>
</gene>
<dbReference type="AlphaFoldDB" id="A0A7X0MFC8"/>
<organism evidence="1 2">
    <name type="scientific">Rhizobium lusitanum</name>
    <dbReference type="NCBI Taxonomy" id="293958"/>
    <lineage>
        <taxon>Bacteria</taxon>
        <taxon>Pseudomonadati</taxon>
        <taxon>Pseudomonadota</taxon>
        <taxon>Alphaproteobacteria</taxon>
        <taxon>Hyphomicrobiales</taxon>
        <taxon>Rhizobiaceae</taxon>
        <taxon>Rhizobium/Agrobacterium group</taxon>
        <taxon>Rhizobium</taxon>
    </lineage>
</organism>
<dbReference type="EMBL" id="JACHBG010000028">
    <property type="protein sequence ID" value="MBB6488857.1"/>
    <property type="molecule type" value="Genomic_DNA"/>
</dbReference>